<feature type="transmembrane region" description="Helical" evidence="13">
    <location>
        <begin position="671"/>
        <end position="691"/>
    </location>
</feature>
<dbReference type="PANTHER" id="PTHR10778:SF4">
    <property type="entry name" value="NUCLEOTIDE SUGAR TRANSPORTER SLC35B4"/>
    <property type="match status" value="1"/>
</dbReference>
<keyword evidence="6" id="KW-0653">Protein transport</keyword>
<feature type="compositionally biased region" description="Polar residues" evidence="12">
    <location>
        <begin position="1"/>
        <end position="15"/>
    </location>
</feature>
<feature type="compositionally biased region" description="Polar residues" evidence="12">
    <location>
        <begin position="829"/>
        <end position="841"/>
    </location>
</feature>
<organism evidence="15 16">
    <name type="scientific">Dentipellis fragilis</name>
    <dbReference type="NCBI Taxonomy" id="205917"/>
    <lineage>
        <taxon>Eukaryota</taxon>
        <taxon>Fungi</taxon>
        <taxon>Dikarya</taxon>
        <taxon>Basidiomycota</taxon>
        <taxon>Agaricomycotina</taxon>
        <taxon>Agaricomycetes</taxon>
        <taxon>Russulales</taxon>
        <taxon>Hericiaceae</taxon>
        <taxon>Dentipellis</taxon>
    </lineage>
</organism>
<dbReference type="SUPFAM" id="SSF103481">
    <property type="entry name" value="Multidrug resistance efflux transporter EmrE"/>
    <property type="match status" value="1"/>
</dbReference>
<evidence type="ECO:0000256" key="11">
    <source>
        <dbReference type="PROSITE-ProRule" id="PRU00804"/>
    </source>
</evidence>
<evidence type="ECO:0000256" key="13">
    <source>
        <dbReference type="SAM" id="Phobius"/>
    </source>
</evidence>
<feature type="compositionally biased region" description="Polar residues" evidence="12">
    <location>
        <begin position="339"/>
        <end position="351"/>
    </location>
</feature>
<feature type="transmembrane region" description="Helical" evidence="13">
    <location>
        <begin position="510"/>
        <end position="531"/>
    </location>
</feature>
<comment type="subcellular location">
    <subcellularLocation>
        <location evidence="1">Endomembrane system</location>
        <topology evidence="1">Multi-pass membrane protein</topology>
    </subcellularLocation>
    <subcellularLocation>
        <location evidence="2">Nucleus</location>
        <location evidence="2">Nuclear pore complex</location>
    </subcellularLocation>
</comment>
<dbReference type="GO" id="GO:0051028">
    <property type="term" value="P:mRNA transport"/>
    <property type="evidence" value="ECO:0007669"/>
    <property type="project" value="UniProtKB-UniRule"/>
</dbReference>
<dbReference type="AlphaFoldDB" id="A0A4Y9ZDS7"/>
<keyword evidence="7 13" id="KW-1133">Transmembrane helix</keyword>
<evidence type="ECO:0000259" key="14">
    <source>
        <dbReference type="PROSITE" id="PS51472"/>
    </source>
</evidence>
<sequence length="848" mass="92127">MFNPTHSPSPFTGNDTQDRNRPQLSYSTSQPSSHGSPFSLSSLAGSTSTHHPHGSSPWASTTPTGQLPTSLSEPFLQSRSHYQSGYLMTMSQNNVRTIVIRRGTSSLKQFPQISPQSSQRQDELPVVQTKAKLNQALTRGSTSEFGKDPMFESSRQRQTMDEDAPPIASVNDIVNATYTESPPTYNRRVRTIFEWVSSSNTFLPRSSQAASPTSEPIYVVVFGYPPDKYSVAVEYFKQIGDTTDPEPNTEIMNCFRIGYKQPTDAMWAVRKNGEIINGSWMVGVRWANPSQADTLMGQSVSRNVIATPHSPDLQNQSGGTPESMAVDESHSPASGFGHRQSQSHPSATSVGTPIRLAPSASAFRRPGSGRSHDGAPQSQITTPHAMMNGTPGVTGQSPSKGMLGQVSDLIFGWYTAKELSVESVGRSSASDVRGRECVTSNCSLPALFHLLSSVPNMSQRRTSAKGLPKEANPGEKSDDKSNGDATPKAHPKQKVASGVVDRAFVVATSLLDYSFIVTLVLGGCCSNVWAYEALLRMEPRIGSALTFCQMLFITLQQLPSHLSWTPLPRLKPRQVPLSRWLLQVIVFATGSLLNNWVYAFHVPLTVQIVFRSAGLAVSMLFGRLLLKKQYSFRQVLAVTLVSSGVILATLSRPSPKAASASPLSGENVSQYALGIAMLTASLFFTGILGILQEQTYQKYGPCWREGVFYTHALSLPAFLFLIPQVKYGLNSLSEASNGDIPLPYLILAGNLLSQLVCVSGVNQLTSRISSVSTQVVLTTRKAISLVFSVWWFGSGWNIQLGMGASMVFIGSLWYTRINAVVQTLSEGATPYSSPTIQTPSKFTPGKRV</sequence>
<feature type="transmembrane region" description="Helical" evidence="13">
    <location>
        <begin position="604"/>
        <end position="626"/>
    </location>
</feature>
<feature type="transmembrane region" description="Helical" evidence="13">
    <location>
        <begin position="742"/>
        <end position="761"/>
    </location>
</feature>
<keyword evidence="4" id="KW-0762">Sugar transport</keyword>
<proteinExistence type="predicted"/>
<feature type="transmembrane region" description="Helical" evidence="13">
    <location>
        <begin position="580"/>
        <end position="598"/>
    </location>
</feature>
<dbReference type="EMBL" id="SEOQ01000028">
    <property type="protein sequence ID" value="TFY72023.1"/>
    <property type="molecule type" value="Genomic_DNA"/>
</dbReference>
<feature type="compositionally biased region" description="Basic and acidic residues" evidence="12">
    <location>
        <begin position="472"/>
        <end position="482"/>
    </location>
</feature>
<dbReference type="Gene3D" id="3.30.70.330">
    <property type="match status" value="1"/>
</dbReference>
<dbReference type="InterPro" id="IPR012677">
    <property type="entry name" value="Nucleotide-bd_a/b_plait_sf"/>
</dbReference>
<reference evidence="15 16" key="1">
    <citation type="submission" date="2019-02" db="EMBL/GenBank/DDBJ databases">
        <title>Genome sequencing of the rare red list fungi Dentipellis fragilis.</title>
        <authorList>
            <person name="Buettner E."/>
            <person name="Kellner H."/>
        </authorList>
    </citation>
    <scope>NUCLEOTIDE SEQUENCE [LARGE SCALE GENOMIC DNA]</scope>
    <source>
        <strain evidence="15 16">DSM 105465</strain>
    </source>
</reference>
<dbReference type="InterPro" id="IPR007846">
    <property type="entry name" value="RRM_NUP35_dom"/>
</dbReference>
<evidence type="ECO:0000256" key="5">
    <source>
        <dbReference type="ARBA" id="ARBA00022692"/>
    </source>
</evidence>
<dbReference type="GO" id="GO:0005462">
    <property type="term" value="F:UDP-N-acetylglucosamine transmembrane transporter activity"/>
    <property type="evidence" value="ECO:0007669"/>
    <property type="project" value="TreeGrafter"/>
</dbReference>
<feature type="region of interest" description="Disordered" evidence="12">
    <location>
        <begin position="1"/>
        <end position="72"/>
    </location>
</feature>
<dbReference type="InterPro" id="IPR037185">
    <property type="entry name" value="EmrE-like"/>
</dbReference>
<dbReference type="GO" id="GO:0000139">
    <property type="term" value="C:Golgi membrane"/>
    <property type="evidence" value="ECO:0007669"/>
    <property type="project" value="TreeGrafter"/>
</dbReference>
<evidence type="ECO:0000256" key="6">
    <source>
        <dbReference type="ARBA" id="ARBA00022927"/>
    </source>
</evidence>
<name>A0A4Y9ZDS7_9AGAM</name>
<gene>
    <name evidence="15" type="ORF">EVG20_g1005</name>
</gene>
<feature type="region of interest" description="Disordered" evidence="12">
    <location>
        <begin position="829"/>
        <end position="848"/>
    </location>
</feature>
<feature type="transmembrane region" description="Helical" evidence="13">
    <location>
        <begin position="635"/>
        <end position="651"/>
    </location>
</feature>
<dbReference type="PROSITE" id="PS51472">
    <property type="entry name" value="RRM_NUP35"/>
    <property type="match status" value="1"/>
</dbReference>
<keyword evidence="8" id="KW-0811">Translocation</keyword>
<keyword evidence="3 11" id="KW-0813">Transport</keyword>
<feature type="compositionally biased region" description="Polar residues" evidence="12">
    <location>
        <begin position="58"/>
        <end position="72"/>
    </location>
</feature>
<dbReference type="SUPFAM" id="SSF54928">
    <property type="entry name" value="RNA-binding domain, RBD"/>
    <property type="match status" value="1"/>
</dbReference>
<feature type="transmembrane region" description="Helical" evidence="13">
    <location>
        <begin position="703"/>
        <end position="722"/>
    </location>
</feature>
<keyword evidence="16" id="KW-1185">Reference proteome</keyword>
<evidence type="ECO:0000256" key="12">
    <source>
        <dbReference type="SAM" id="MobiDB-lite"/>
    </source>
</evidence>
<evidence type="ECO:0000313" key="15">
    <source>
        <dbReference type="EMBL" id="TFY72023.1"/>
    </source>
</evidence>
<dbReference type="GO" id="GO:0005464">
    <property type="term" value="F:UDP-xylose transmembrane transporter activity"/>
    <property type="evidence" value="ECO:0007669"/>
    <property type="project" value="TreeGrafter"/>
</dbReference>
<accession>A0A4Y9ZDS7</accession>
<comment type="caution">
    <text evidence="15">The sequence shown here is derived from an EMBL/GenBank/DDBJ whole genome shotgun (WGS) entry which is preliminary data.</text>
</comment>
<evidence type="ECO:0000256" key="9">
    <source>
        <dbReference type="ARBA" id="ARBA00023132"/>
    </source>
</evidence>
<dbReference type="InterPro" id="IPR035979">
    <property type="entry name" value="RBD_domain_sf"/>
</dbReference>
<evidence type="ECO:0000313" key="16">
    <source>
        <dbReference type="Proteomes" id="UP000298327"/>
    </source>
</evidence>
<dbReference type="Proteomes" id="UP000298327">
    <property type="component" value="Unassembled WGS sequence"/>
</dbReference>
<dbReference type="Pfam" id="PF05172">
    <property type="entry name" value="RRM_Nup35"/>
    <property type="match status" value="1"/>
</dbReference>
<feature type="region of interest" description="Disordered" evidence="12">
    <location>
        <begin position="459"/>
        <end position="493"/>
    </location>
</feature>
<keyword evidence="11" id="KW-0539">Nucleus</keyword>
<keyword evidence="11" id="KW-0509">mRNA transport</keyword>
<keyword evidence="10 13" id="KW-0472">Membrane</keyword>
<dbReference type="GO" id="GO:0003676">
    <property type="term" value="F:nucleic acid binding"/>
    <property type="evidence" value="ECO:0007669"/>
    <property type="project" value="InterPro"/>
</dbReference>
<dbReference type="Pfam" id="PF08449">
    <property type="entry name" value="UAA"/>
    <property type="match status" value="1"/>
</dbReference>
<feature type="domain" description="RRM Nup35-type" evidence="14">
    <location>
        <begin position="213"/>
        <end position="294"/>
    </location>
</feature>
<dbReference type="OrthoDB" id="999962at2759"/>
<evidence type="ECO:0000256" key="8">
    <source>
        <dbReference type="ARBA" id="ARBA00023010"/>
    </source>
</evidence>
<feature type="compositionally biased region" description="Low complexity" evidence="12">
    <location>
        <begin position="25"/>
        <end position="57"/>
    </location>
</feature>
<keyword evidence="5 13" id="KW-0812">Transmembrane</keyword>
<evidence type="ECO:0000256" key="7">
    <source>
        <dbReference type="ARBA" id="ARBA00022989"/>
    </source>
</evidence>
<dbReference type="GO" id="GO:0005789">
    <property type="term" value="C:endoplasmic reticulum membrane"/>
    <property type="evidence" value="ECO:0007669"/>
    <property type="project" value="TreeGrafter"/>
</dbReference>
<dbReference type="PANTHER" id="PTHR10778">
    <property type="entry name" value="SOLUTE CARRIER FAMILY 35 MEMBER B"/>
    <property type="match status" value="1"/>
</dbReference>
<evidence type="ECO:0000256" key="1">
    <source>
        <dbReference type="ARBA" id="ARBA00004127"/>
    </source>
</evidence>
<dbReference type="GO" id="GO:0015031">
    <property type="term" value="P:protein transport"/>
    <property type="evidence" value="ECO:0007669"/>
    <property type="project" value="UniProtKB-KW"/>
</dbReference>
<dbReference type="GO" id="GO:0005643">
    <property type="term" value="C:nuclear pore"/>
    <property type="evidence" value="ECO:0007669"/>
    <property type="project" value="UniProtKB-SubCell"/>
</dbReference>
<dbReference type="InterPro" id="IPR013657">
    <property type="entry name" value="SCL35B1-4/HUT1"/>
</dbReference>
<evidence type="ECO:0000256" key="10">
    <source>
        <dbReference type="ARBA" id="ARBA00023136"/>
    </source>
</evidence>
<evidence type="ECO:0000256" key="3">
    <source>
        <dbReference type="ARBA" id="ARBA00022448"/>
    </source>
</evidence>
<evidence type="ECO:0000256" key="2">
    <source>
        <dbReference type="ARBA" id="ARBA00004567"/>
    </source>
</evidence>
<evidence type="ECO:0000256" key="4">
    <source>
        <dbReference type="ARBA" id="ARBA00022597"/>
    </source>
</evidence>
<keyword evidence="9 11" id="KW-0906">Nuclear pore complex</keyword>
<feature type="region of interest" description="Disordered" evidence="12">
    <location>
        <begin position="306"/>
        <end position="401"/>
    </location>
</feature>
<protein>
    <recommendedName>
        <fullName evidence="14">RRM Nup35-type domain-containing protein</fullName>
    </recommendedName>
</protein>